<name>A0A6M3IE60_9ZZZZ</name>
<protein>
    <submittedName>
        <fullName evidence="1">Uncharacterized protein</fullName>
    </submittedName>
</protein>
<sequence length="102" mass="11497">MIALLVAASLSVGQFPEVQPPPLVWVEAPGVSVQVLRPGRYYPVPMVIQPAPAGPEAPSQLILRRRYYWTPIRDLLFGRWRIDLSPTPAPMQEPRKWDSGPR</sequence>
<evidence type="ECO:0000313" key="2">
    <source>
        <dbReference type="EMBL" id="QJA74753.1"/>
    </source>
</evidence>
<proteinExistence type="predicted"/>
<dbReference type="EMBL" id="MT141173">
    <property type="protein sequence ID" value="QJA55683.1"/>
    <property type="molecule type" value="Genomic_DNA"/>
</dbReference>
<dbReference type="AlphaFoldDB" id="A0A6M3IE60"/>
<organism evidence="1">
    <name type="scientific">viral metagenome</name>
    <dbReference type="NCBI Taxonomy" id="1070528"/>
    <lineage>
        <taxon>unclassified sequences</taxon>
        <taxon>metagenomes</taxon>
        <taxon>organismal metagenomes</taxon>
    </lineage>
</organism>
<evidence type="ECO:0000313" key="1">
    <source>
        <dbReference type="EMBL" id="QJA55683.1"/>
    </source>
</evidence>
<reference evidence="1" key="1">
    <citation type="submission" date="2020-03" db="EMBL/GenBank/DDBJ databases">
        <title>The deep terrestrial virosphere.</title>
        <authorList>
            <person name="Holmfeldt K."/>
            <person name="Nilsson E."/>
            <person name="Simone D."/>
            <person name="Lopez-Fernandez M."/>
            <person name="Wu X."/>
            <person name="de Brujin I."/>
            <person name="Lundin D."/>
            <person name="Andersson A."/>
            <person name="Bertilsson S."/>
            <person name="Dopson M."/>
        </authorList>
    </citation>
    <scope>NUCLEOTIDE SEQUENCE</scope>
    <source>
        <strain evidence="2">MM415A01931</strain>
        <strain evidence="1">MM415B02005</strain>
    </source>
</reference>
<accession>A0A6M3IE60</accession>
<gene>
    <name evidence="2" type="ORF">MM415A01931_0004</name>
    <name evidence="1" type="ORF">MM415B02005_0005</name>
</gene>
<dbReference type="EMBL" id="MT142119">
    <property type="protein sequence ID" value="QJA74753.1"/>
    <property type="molecule type" value="Genomic_DNA"/>
</dbReference>